<comment type="caution">
    <text evidence="2">The sequence shown here is derived from an EMBL/GenBank/DDBJ whole genome shotgun (WGS) entry which is preliminary data.</text>
</comment>
<evidence type="ECO:0000259" key="1">
    <source>
        <dbReference type="Pfam" id="PF12688"/>
    </source>
</evidence>
<dbReference type="Gene3D" id="1.25.40.10">
    <property type="entry name" value="Tetratricopeptide repeat domain"/>
    <property type="match status" value="1"/>
</dbReference>
<dbReference type="EMBL" id="BAAALS010000011">
    <property type="protein sequence ID" value="GAA1754253.1"/>
    <property type="molecule type" value="Genomic_DNA"/>
</dbReference>
<evidence type="ECO:0000313" key="2">
    <source>
        <dbReference type="EMBL" id="GAA1754253.1"/>
    </source>
</evidence>
<protein>
    <submittedName>
        <fullName evidence="2">Tetratricopeptide repeat protein</fullName>
    </submittedName>
</protein>
<dbReference type="Pfam" id="PF12688">
    <property type="entry name" value="TPR_5"/>
    <property type="match status" value="1"/>
</dbReference>
<organism evidence="2 3">
    <name type="scientific">Luedemannella helvata</name>
    <dbReference type="NCBI Taxonomy" id="349315"/>
    <lineage>
        <taxon>Bacteria</taxon>
        <taxon>Bacillati</taxon>
        <taxon>Actinomycetota</taxon>
        <taxon>Actinomycetes</taxon>
        <taxon>Micromonosporales</taxon>
        <taxon>Micromonosporaceae</taxon>
        <taxon>Luedemannella</taxon>
    </lineage>
</organism>
<dbReference type="RefSeq" id="WP_344080967.1">
    <property type="nucleotide sequence ID" value="NZ_BAAALS010000011.1"/>
</dbReference>
<dbReference type="InterPro" id="IPR041656">
    <property type="entry name" value="TPR_5"/>
</dbReference>
<sequence>MTTEWEQRLAAAWASLEQVPDDDEPAAEAFRARIDALASELPDGSGIGYFERACAFDSTGHSDLAVPLYREALALGLTGLRRRRAVIQLASSLRNVGRPEESVALLTEELAREVDPEAAELHLAAHCVLALALTSLDRDRAAVSLLIGAIAPTLPRYQRSMANYARLLVEPT</sequence>
<reference evidence="2 3" key="1">
    <citation type="journal article" date="2019" name="Int. J. Syst. Evol. Microbiol.">
        <title>The Global Catalogue of Microorganisms (GCM) 10K type strain sequencing project: providing services to taxonomists for standard genome sequencing and annotation.</title>
        <authorList>
            <consortium name="The Broad Institute Genomics Platform"/>
            <consortium name="The Broad Institute Genome Sequencing Center for Infectious Disease"/>
            <person name="Wu L."/>
            <person name="Ma J."/>
        </authorList>
    </citation>
    <scope>NUCLEOTIDE SEQUENCE [LARGE SCALE GENOMIC DNA]</scope>
    <source>
        <strain evidence="2 3">JCM 13249</strain>
    </source>
</reference>
<dbReference type="Proteomes" id="UP001500655">
    <property type="component" value="Unassembled WGS sequence"/>
</dbReference>
<dbReference type="SUPFAM" id="SSF48452">
    <property type="entry name" value="TPR-like"/>
    <property type="match status" value="1"/>
</dbReference>
<accession>A0ABN2KEK2</accession>
<dbReference type="InterPro" id="IPR011990">
    <property type="entry name" value="TPR-like_helical_dom_sf"/>
</dbReference>
<gene>
    <name evidence="2" type="ORF">GCM10009681_26780</name>
</gene>
<name>A0ABN2KEK2_9ACTN</name>
<feature type="domain" description="Tetratrico peptide repeat group 5" evidence="1">
    <location>
        <begin position="49"/>
        <end position="168"/>
    </location>
</feature>
<proteinExistence type="predicted"/>
<keyword evidence="3" id="KW-1185">Reference proteome</keyword>
<evidence type="ECO:0000313" key="3">
    <source>
        <dbReference type="Proteomes" id="UP001500655"/>
    </source>
</evidence>